<dbReference type="InParanoid" id="A0A162N5J8"/>
<dbReference type="InterPro" id="IPR036236">
    <property type="entry name" value="Znf_C2H2_sf"/>
</dbReference>
<dbReference type="Proteomes" id="UP000077315">
    <property type="component" value="Unassembled WGS sequence"/>
</dbReference>
<dbReference type="GeneID" id="29003802"/>
<protein>
    <submittedName>
        <fullName evidence="3">C2H2-type zinc finger transcription factor</fullName>
    </submittedName>
</protein>
<dbReference type="GO" id="GO:0008270">
    <property type="term" value="F:zinc ion binding"/>
    <property type="evidence" value="ECO:0007669"/>
    <property type="project" value="UniProtKB-KW"/>
</dbReference>
<organism evidence="3 4">
    <name type="scientific">Phycomyces blakesleeanus (strain ATCC 8743b / DSM 1359 / FGSC 10004 / NBRC 33097 / NRRL 1555)</name>
    <dbReference type="NCBI Taxonomy" id="763407"/>
    <lineage>
        <taxon>Eukaryota</taxon>
        <taxon>Fungi</taxon>
        <taxon>Fungi incertae sedis</taxon>
        <taxon>Mucoromycota</taxon>
        <taxon>Mucoromycotina</taxon>
        <taxon>Mucoromycetes</taxon>
        <taxon>Mucorales</taxon>
        <taxon>Phycomycetaceae</taxon>
        <taxon>Phycomyces</taxon>
    </lineage>
</organism>
<evidence type="ECO:0000259" key="2">
    <source>
        <dbReference type="PROSITE" id="PS50157"/>
    </source>
</evidence>
<name>A0A162N5J8_PHYB8</name>
<keyword evidence="1" id="KW-0479">Metal-binding</keyword>
<dbReference type="PROSITE" id="PS00028">
    <property type="entry name" value="ZINC_FINGER_C2H2_1"/>
    <property type="match status" value="1"/>
</dbReference>
<dbReference type="RefSeq" id="XP_018284054.1">
    <property type="nucleotide sequence ID" value="XM_018442896.1"/>
</dbReference>
<dbReference type="VEuPathDB" id="FungiDB:PHYBLDRAFT_73682"/>
<dbReference type="EMBL" id="KV441006">
    <property type="protein sequence ID" value="OAD66014.1"/>
    <property type="molecule type" value="Genomic_DNA"/>
</dbReference>
<keyword evidence="1" id="KW-0862">Zinc</keyword>
<dbReference type="AlphaFoldDB" id="A0A162N5J8"/>
<feature type="domain" description="C2H2-type" evidence="2">
    <location>
        <begin position="243"/>
        <end position="266"/>
    </location>
</feature>
<sequence>MNSAMDCPYIPDYCVSNINMQLEMHTVALNNGHPTPQLGACNCQELYSNQQEKAINKQKSSSSPGYSASIPSRQEFSQIPFLSLNTIVPQILSELDEEFFNTVPITNYYPASFIIPTIKCSLCSSTINIEKGYALRPPTIYTDMDLVNYILKHLNQHKCSAQDPHIGTTVSQRKLCGQSDVMTSTEMSRPQKFTFLHIFQKDCVREYSKRISGYYSTSRTSSPYSLKTSRQNRQNNDIFTEMFFCHLCNHQCNRKSNLKRHLETHSTISKKPRCSFCEKGLSNNHNLKRHIKSCTMAPVDTAIHNL</sequence>
<dbReference type="OrthoDB" id="654211at2759"/>
<evidence type="ECO:0000313" key="4">
    <source>
        <dbReference type="Proteomes" id="UP000077315"/>
    </source>
</evidence>
<dbReference type="SUPFAM" id="SSF57667">
    <property type="entry name" value="beta-beta-alpha zinc fingers"/>
    <property type="match status" value="1"/>
</dbReference>
<dbReference type="InterPro" id="IPR013087">
    <property type="entry name" value="Znf_C2H2_type"/>
</dbReference>
<dbReference type="PROSITE" id="PS50157">
    <property type="entry name" value="ZINC_FINGER_C2H2_2"/>
    <property type="match status" value="1"/>
</dbReference>
<keyword evidence="4" id="KW-1185">Reference proteome</keyword>
<reference evidence="4" key="1">
    <citation type="submission" date="2015-06" db="EMBL/GenBank/DDBJ databases">
        <title>Expansion of signal transduction pathways in fungi by whole-genome duplication.</title>
        <authorList>
            <consortium name="DOE Joint Genome Institute"/>
            <person name="Corrochano L.M."/>
            <person name="Kuo A."/>
            <person name="Marcet-Houben M."/>
            <person name="Polaino S."/>
            <person name="Salamov A."/>
            <person name="Villalobos J.M."/>
            <person name="Alvarez M.I."/>
            <person name="Avalos J."/>
            <person name="Benito E.P."/>
            <person name="Benoit I."/>
            <person name="Burger G."/>
            <person name="Camino L.P."/>
            <person name="Canovas D."/>
            <person name="Cerda-Olmedo E."/>
            <person name="Cheng J.-F."/>
            <person name="Dominguez A."/>
            <person name="Elias M."/>
            <person name="Eslava A.P."/>
            <person name="Glaser F."/>
            <person name="Grimwood J."/>
            <person name="Gutierrez G."/>
            <person name="Heitman J."/>
            <person name="Henrissat B."/>
            <person name="Iturriaga E.A."/>
            <person name="Lang B.F."/>
            <person name="Lavin J.L."/>
            <person name="Lee S."/>
            <person name="Li W."/>
            <person name="Lindquist E."/>
            <person name="Lopez-Garcia S."/>
            <person name="Luque E.M."/>
            <person name="Marcos A.T."/>
            <person name="Martin J."/>
            <person name="McCluskey K."/>
            <person name="Medina H.R."/>
            <person name="Miralles-Duran A."/>
            <person name="Miyazaki A."/>
            <person name="Munoz-Torres E."/>
            <person name="Oguiza J.A."/>
            <person name="Ohm R."/>
            <person name="Olmedo M."/>
            <person name="Orejas M."/>
            <person name="Ortiz-Castellanos L."/>
            <person name="Pisabarro A.G."/>
            <person name="Rodriguez-Romero J."/>
            <person name="Ruiz-Herrera J."/>
            <person name="Ruiz-Vazquez R."/>
            <person name="Sanz C."/>
            <person name="Schackwitz W."/>
            <person name="Schmutz J."/>
            <person name="Shahriari M."/>
            <person name="Shelest E."/>
            <person name="Silva-Franco F."/>
            <person name="Soanes D."/>
            <person name="Syed K."/>
            <person name="Tagua V.G."/>
            <person name="Talbot N.J."/>
            <person name="Thon M."/>
            <person name="De vries R.P."/>
            <person name="Wiebenga A."/>
            <person name="Yadav J.S."/>
            <person name="Braun E.L."/>
            <person name="Baker S."/>
            <person name="Garre V."/>
            <person name="Horwitz B."/>
            <person name="Torres-Martinez S."/>
            <person name="Idnurm A."/>
            <person name="Herrera-Estrella A."/>
            <person name="Gabaldon T."/>
            <person name="Grigoriev I.V."/>
        </authorList>
    </citation>
    <scope>NUCLEOTIDE SEQUENCE [LARGE SCALE GENOMIC DNA]</scope>
    <source>
        <strain evidence="4">NRRL 1555(-)</strain>
    </source>
</reference>
<evidence type="ECO:0000313" key="3">
    <source>
        <dbReference type="EMBL" id="OAD66014.1"/>
    </source>
</evidence>
<proteinExistence type="predicted"/>
<dbReference type="SMART" id="SM00355">
    <property type="entry name" value="ZnF_C2H2"/>
    <property type="match status" value="2"/>
</dbReference>
<accession>A0A162N5J8</accession>
<evidence type="ECO:0000256" key="1">
    <source>
        <dbReference type="PROSITE-ProRule" id="PRU00042"/>
    </source>
</evidence>
<keyword evidence="1" id="KW-0863">Zinc-finger</keyword>
<dbReference type="Gene3D" id="3.30.160.60">
    <property type="entry name" value="Classic Zinc Finger"/>
    <property type="match status" value="1"/>
</dbReference>
<gene>
    <name evidence="3" type="ORF">PHYBLDRAFT_73682</name>
</gene>